<dbReference type="RefSeq" id="XP_020438679.1">
    <property type="nucleotide sequence ID" value="XM_020571405.1"/>
</dbReference>
<dbReference type="InterPro" id="IPR016024">
    <property type="entry name" value="ARM-type_fold"/>
</dbReference>
<dbReference type="GO" id="GO:0051604">
    <property type="term" value="P:protein maturation"/>
    <property type="evidence" value="ECO:0007669"/>
    <property type="project" value="UniProtKB-UniRule"/>
</dbReference>
<evidence type="ECO:0000313" key="8">
    <source>
        <dbReference type="EMBL" id="EFA86574.1"/>
    </source>
</evidence>
<evidence type="ECO:0000256" key="4">
    <source>
        <dbReference type="ARBA" id="ARBA00023242"/>
    </source>
</evidence>
<evidence type="ECO:0000256" key="3">
    <source>
        <dbReference type="ARBA" id="ARBA00022737"/>
    </source>
</evidence>
<accession>D3AWA1</accession>
<evidence type="ECO:0000259" key="7">
    <source>
        <dbReference type="Pfam" id="PF14500"/>
    </source>
</evidence>
<name>D3AWA1_HETP5</name>
<keyword evidence="4 5" id="KW-0539">Nucleus</keyword>
<proteinExistence type="inferred from homology"/>
<dbReference type="GO" id="GO:0016226">
    <property type="term" value="P:iron-sulfur cluster assembly"/>
    <property type="evidence" value="ECO:0007669"/>
    <property type="project" value="UniProtKB-UniRule"/>
</dbReference>
<comment type="subcellular location">
    <subcellularLocation>
        <location evidence="1 5">Nucleus</location>
    </subcellularLocation>
</comment>
<dbReference type="Proteomes" id="UP000001396">
    <property type="component" value="Unassembled WGS sequence"/>
</dbReference>
<dbReference type="InParanoid" id="D3AWA1"/>
<dbReference type="InterPro" id="IPR029240">
    <property type="entry name" value="MMS19_N"/>
</dbReference>
<keyword evidence="3" id="KW-0677">Repeat</keyword>
<dbReference type="EMBL" id="ADBJ01000002">
    <property type="protein sequence ID" value="EFA86574.1"/>
    <property type="molecule type" value="Genomic_DNA"/>
</dbReference>
<dbReference type="Gene3D" id="1.25.10.10">
    <property type="entry name" value="Leucine-rich Repeat Variant"/>
    <property type="match status" value="2"/>
</dbReference>
<dbReference type="Pfam" id="PF14500">
    <property type="entry name" value="MMS19_N"/>
    <property type="match status" value="1"/>
</dbReference>
<evidence type="ECO:0000313" key="9">
    <source>
        <dbReference type="Proteomes" id="UP000001396"/>
    </source>
</evidence>
<dbReference type="Pfam" id="PF12460">
    <property type="entry name" value="MMS19_C"/>
    <property type="match status" value="2"/>
</dbReference>
<dbReference type="PANTHER" id="PTHR12891">
    <property type="entry name" value="DNA REPAIR/TRANSCRIPTION PROTEIN MET18/MMS19"/>
    <property type="match status" value="1"/>
</dbReference>
<dbReference type="GO" id="GO:0005634">
    <property type="term" value="C:nucleus"/>
    <property type="evidence" value="ECO:0007669"/>
    <property type="project" value="UniProtKB-SubCell"/>
</dbReference>
<reference evidence="8 9" key="1">
    <citation type="journal article" date="2011" name="Genome Res.">
        <title>Phylogeny-wide analysis of social amoeba genomes highlights ancient origins for complex intercellular communication.</title>
        <authorList>
            <person name="Heidel A.J."/>
            <person name="Lawal H.M."/>
            <person name="Felder M."/>
            <person name="Schilde C."/>
            <person name="Helps N.R."/>
            <person name="Tunggal B."/>
            <person name="Rivero F."/>
            <person name="John U."/>
            <person name="Schleicher M."/>
            <person name="Eichinger L."/>
            <person name="Platzer M."/>
            <person name="Noegel A.A."/>
            <person name="Schaap P."/>
            <person name="Gloeckner G."/>
        </authorList>
    </citation>
    <scope>NUCLEOTIDE SEQUENCE [LARGE SCALE GENOMIC DNA]</scope>
    <source>
        <strain evidence="9">ATCC 26659 / Pp 5 / PN500</strain>
    </source>
</reference>
<gene>
    <name evidence="8" type="primary">mms19</name>
    <name evidence="8" type="ORF">PPL_00375</name>
</gene>
<dbReference type="GO" id="GO:0097361">
    <property type="term" value="C:cytosolic [4Fe-4S] assembly targeting complex"/>
    <property type="evidence" value="ECO:0007669"/>
    <property type="project" value="UniProtKB-UniRule"/>
</dbReference>
<organism evidence="8 9">
    <name type="scientific">Heterostelium pallidum (strain ATCC 26659 / Pp 5 / PN500)</name>
    <name type="common">Cellular slime mold</name>
    <name type="synonym">Polysphondylium pallidum</name>
    <dbReference type="NCBI Taxonomy" id="670386"/>
    <lineage>
        <taxon>Eukaryota</taxon>
        <taxon>Amoebozoa</taxon>
        <taxon>Evosea</taxon>
        <taxon>Eumycetozoa</taxon>
        <taxon>Dictyostelia</taxon>
        <taxon>Acytosteliales</taxon>
        <taxon>Acytosteliaceae</taxon>
        <taxon>Heterostelium</taxon>
    </lineage>
</organism>
<feature type="domain" description="MMS19 C-terminal" evidence="6">
    <location>
        <begin position="849"/>
        <end position="947"/>
    </location>
</feature>
<protein>
    <recommendedName>
        <fullName evidence="5">MMS19 nucleotide excision repair protein</fullName>
    </recommendedName>
</protein>
<comment type="similarity">
    <text evidence="2 5">Belongs to the MET18/MMS19 family.</text>
</comment>
<dbReference type="AlphaFoldDB" id="D3AWA1"/>
<sequence>MSKANIDSYININNNDQTKQTSLNILLLEINANKLSIHQLVEYLGDYLQNTDSILRARGTLLLSEVLCRLPDLKLNEAQVEFLAAFYHDRLQDYACASEVVKGVYGLCVNHKVPYPHNQKMIRAIFQEVHPSTLVQTHRKMVLQLIEHLLEHNLTEIQELKGDFMAGFLQFIDGEKDPRNIIYTFRLIPRVILYIPEYKNFADSLFEILSCYFPISFNPKPGDPNSITKDDLVSSLLNCFGASTYFAEHCIPFLIDKICSNVVDTKIESLKTLLFCCSKYGPVALRPHLDDIWGTLRTQILTQKSATVIDESKKTMFYLTRVLAADQETLQSFLSMVDKECLHHIKTSQDSKLAVSCASILFQTVSASVKSSRIVLSHILPTIIDFFKELSLHLSDDPIHKANEQLSIIGLFNDLLKANNISFQYNNENIDKEINPLEEYKDKLYDLFIGLLSNSSALVRTLAVDCLANLYVTRHIKTSVPITFVLDQEKRQSIIKDLGVWLLIQIFRNKSLEALMSITKLEQVEQMNLFAIPTLLQMINANQSKNVSESKHYLEAFSQLCTHQPLLQSVIPQIKTLLEHSIKKKYINNDEFENSLLVLQSLENTFSNSIDEQTMTICYREILLPLVKELFEQVFSLDVNSQEQKDQVLGIMKPAISMIHSNNKKEAIELFINIYLNGDLSALQINKEFKPFSSDATEQAKLLIPIFTSVISQSKFELSTNKLLKEMLMSRALDSNVEESISNACAICYGSIINKQTDQTDLPLDHLEQLISSSSTNKTQALNLLIWIEKGLVTNGNPQSIKVGELLAQLITSENTEISQKAAKSFYILLSDHDTFDHKSGAIVKRQKNETVSSQFLVAITNLLRNVPKEVLLGELQEVLPIVLHSLHSNQRDLLNSSLQTLMMLVDEASTSISSHLDSLIPTLIKISVNGESLTFRQSSLEILTRISRAIPYPKIYPFRNQVINGIVPALDDKKRLVRREATKCRNSWFILQ</sequence>
<dbReference type="InterPro" id="IPR011989">
    <property type="entry name" value="ARM-like"/>
</dbReference>
<dbReference type="InterPro" id="IPR039920">
    <property type="entry name" value="MMS19"/>
</dbReference>
<evidence type="ECO:0000256" key="1">
    <source>
        <dbReference type="ARBA" id="ARBA00004123"/>
    </source>
</evidence>
<dbReference type="PANTHER" id="PTHR12891:SF0">
    <property type="entry name" value="MMS19 NUCLEOTIDE EXCISION REPAIR PROTEIN HOMOLOG"/>
    <property type="match status" value="1"/>
</dbReference>
<feature type="domain" description="MMS19 N-terminal" evidence="7">
    <location>
        <begin position="41"/>
        <end position="301"/>
    </location>
</feature>
<keyword evidence="5" id="KW-0234">DNA repair</keyword>
<dbReference type="GeneID" id="31355909"/>
<dbReference type="InterPro" id="IPR024687">
    <property type="entry name" value="MMS19_C"/>
</dbReference>
<keyword evidence="5" id="KW-0227">DNA damage</keyword>
<comment type="function">
    <text evidence="5">Key component of the cytosolic iron-sulfur protein assembly (CIA) complex, a multiprotein complex that mediates the incorporation of iron-sulfur cluster into apoproteins specifically involved in DNA metabolism and genomic integrity. In the CIA complex, MMS19 acts as an adapter between early-acting CIA components and a subset of cellular target iron-sulfur proteins.</text>
</comment>
<evidence type="ECO:0000256" key="2">
    <source>
        <dbReference type="ARBA" id="ARBA00009340"/>
    </source>
</evidence>
<evidence type="ECO:0000256" key="5">
    <source>
        <dbReference type="RuleBase" id="RU367072"/>
    </source>
</evidence>
<dbReference type="GO" id="GO:0006281">
    <property type="term" value="P:DNA repair"/>
    <property type="evidence" value="ECO:0007669"/>
    <property type="project" value="UniProtKB-UniRule"/>
</dbReference>
<comment type="caution">
    <text evidence="8">The sequence shown here is derived from an EMBL/GenBank/DDBJ whole genome shotgun (WGS) entry which is preliminary data.</text>
</comment>
<dbReference type="STRING" id="670386.D3AWA1"/>
<feature type="domain" description="MMS19 C-terminal" evidence="6">
    <location>
        <begin position="553"/>
        <end position="845"/>
    </location>
</feature>
<dbReference type="SUPFAM" id="SSF48371">
    <property type="entry name" value="ARM repeat"/>
    <property type="match status" value="2"/>
</dbReference>
<keyword evidence="9" id="KW-1185">Reference proteome</keyword>
<dbReference type="OMA" id="FSFMPEF"/>
<evidence type="ECO:0000259" key="6">
    <source>
        <dbReference type="Pfam" id="PF12460"/>
    </source>
</evidence>
<dbReference type="FunCoup" id="D3AWA1">
    <property type="interactions" value="777"/>
</dbReference>